<gene>
    <name evidence="12" type="ORF">CITCOLO1_LOCUS19392</name>
</gene>
<evidence type="ECO:0000256" key="7">
    <source>
        <dbReference type="ARBA" id="ARBA00023136"/>
    </source>
</evidence>
<accession>A0ABP0Z5F9</accession>
<dbReference type="InterPro" id="IPR001841">
    <property type="entry name" value="Znf_RING"/>
</dbReference>
<evidence type="ECO:0000256" key="8">
    <source>
        <dbReference type="ARBA" id="ARBA00024209"/>
    </source>
</evidence>
<dbReference type="Pfam" id="PF13639">
    <property type="entry name" value="zf-RING_2"/>
    <property type="match status" value="1"/>
</dbReference>
<dbReference type="Gene3D" id="3.30.40.10">
    <property type="entry name" value="Zinc/RING finger domain, C3HC4 (zinc finger)"/>
    <property type="match status" value="1"/>
</dbReference>
<evidence type="ECO:0000256" key="1">
    <source>
        <dbReference type="ARBA" id="ARBA00004370"/>
    </source>
</evidence>
<dbReference type="Proteomes" id="UP001642487">
    <property type="component" value="Chromosome 8"/>
</dbReference>
<keyword evidence="2 10" id="KW-0812">Transmembrane</keyword>
<feature type="transmembrane region" description="Helical" evidence="10">
    <location>
        <begin position="31"/>
        <end position="54"/>
    </location>
</feature>
<keyword evidence="4 9" id="KW-0863">Zinc-finger</keyword>
<evidence type="ECO:0000256" key="3">
    <source>
        <dbReference type="ARBA" id="ARBA00022723"/>
    </source>
</evidence>
<dbReference type="PANTHER" id="PTHR46539">
    <property type="entry name" value="E3 UBIQUITIN-PROTEIN LIGASE ATL42"/>
    <property type="match status" value="1"/>
</dbReference>
<evidence type="ECO:0000256" key="10">
    <source>
        <dbReference type="SAM" id="Phobius"/>
    </source>
</evidence>
<reference evidence="12 13" key="1">
    <citation type="submission" date="2024-03" db="EMBL/GenBank/DDBJ databases">
        <authorList>
            <person name="Gkanogiannis A."/>
            <person name="Becerra Lopez-Lavalle L."/>
        </authorList>
    </citation>
    <scope>NUCLEOTIDE SEQUENCE [LARGE SCALE GENOMIC DNA]</scope>
</reference>
<comment type="subcellular location">
    <subcellularLocation>
        <location evidence="1">Membrane</location>
    </subcellularLocation>
</comment>
<keyword evidence="5" id="KW-0862">Zinc</keyword>
<feature type="domain" description="RING-type" evidence="11">
    <location>
        <begin position="89"/>
        <end position="131"/>
    </location>
</feature>
<organism evidence="12 13">
    <name type="scientific">Citrullus colocynthis</name>
    <name type="common">colocynth</name>
    <dbReference type="NCBI Taxonomy" id="252529"/>
    <lineage>
        <taxon>Eukaryota</taxon>
        <taxon>Viridiplantae</taxon>
        <taxon>Streptophyta</taxon>
        <taxon>Embryophyta</taxon>
        <taxon>Tracheophyta</taxon>
        <taxon>Spermatophyta</taxon>
        <taxon>Magnoliopsida</taxon>
        <taxon>eudicotyledons</taxon>
        <taxon>Gunneridae</taxon>
        <taxon>Pentapetalae</taxon>
        <taxon>rosids</taxon>
        <taxon>fabids</taxon>
        <taxon>Cucurbitales</taxon>
        <taxon>Cucurbitaceae</taxon>
        <taxon>Benincaseae</taxon>
        <taxon>Citrullus</taxon>
    </lineage>
</organism>
<protein>
    <recommendedName>
        <fullName evidence="11">RING-type domain-containing protein</fullName>
    </recommendedName>
</protein>
<proteinExistence type="inferred from homology"/>
<evidence type="ECO:0000256" key="5">
    <source>
        <dbReference type="ARBA" id="ARBA00022833"/>
    </source>
</evidence>
<evidence type="ECO:0000256" key="2">
    <source>
        <dbReference type="ARBA" id="ARBA00022692"/>
    </source>
</evidence>
<keyword evidence="6 10" id="KW-1133">Transmembrane helix</keyword>
<dbReference type="InterPro" id="IPR013083">
    <property type="entry name" value="Znf_RING/FYVE/PHD"/>
</dbReference>
<keyword evidence="3" id="KW-0479">Metal-binding</keyword>
<evidence type="ECO:0000259" key="11">
    <source>
        <dbReference type="PROSITE" id="PS50089"/>
    </source>
</evidence>
<sequence length="141" mass="15936">MASPIFSSLTIFPPSILPPPSRPSSFVLSPFVEYIAVVSMFLLFLLCFYIATLCSERATKSNRKNLVETLQIEAPDFSYSKHDGGEKECVICLCEIEEGEKCRKMSTCDHVFHRDCIDQWFTVDCHCPLCRTAVCVVVVEK</sequence>
<dbReference type="EMBL" id="OZ021742">
    <property type="protein sequence ID" value="CAK9327025.1"/>
    <property type="molecule type" value="Genomic_DNA"/>
</dbReference>
<comment type="similarity">
    <text evidence="8">Belongs to the RING-type zinc finger family. ATL subfamily.</text>
</comment>
<evidence type="ECO:0000256" key="6">
    <source>
        <dbReference type="ARBA" id="ARBA00022989"/>
    </source>
</evidence>
<keyword evidence="13" id="KW-1185">Reference proteome</keyword>
<keyword evidence="7 10" id="KW-0472">Membrane</keyword>
<dbReference type="PROSITE" id="PS50089">
    <property type="entry name" value="ZF_RING_2"/>
    <property type="match status" value="1"/>
</dbReference>
<evidence type="ECO:0000256" key="9">
    <source>
        <dbReference type="PROSITE-ProRule" id="PRU00175"/>
    </source>
</evidence>
<evidence type="ECO:0000313" key="12">
    <source>
        <dbReference type="EMBL" id="CAK9327025.1"/>
    </source>
</evidence>
<dbReference type="PANTHER" id="PTHR46539:SF24">
    <property type="entry name" value="(WILD MALAYSIAN BANANA) HYPOTHETICAL PROTEIN"/>
    <property type="match status" value="1"/>
</dbReference>
<evidence type="ECO:0000256" key="4">
    <source>
        <dbReference type="ARBA" id="ARBA00022771"/>
    </source>
</evidence>
<name>A0ABP0Z5F9_9ROSI</name>
<evidence type="ECO:0000313" key="13">
    <source>
        <dbReference type="Proteomes" id="UP001642487"/>
    </source>
</evidence>
<dbReference type="SUPFAM" id="SSF57850">
    <property type="entry name" value="RING/U-box"/>
    <property type="match status" value="1"/>
</dbReference>